<evidence type="ECO:0000313" key="2">
    <source>
        <dbReference type="Proteomes" id="UP000479000"/>
    </source>
</evidence>
<evidence type="ECO:0000313" key="1">
    <source>
        <dbReference type="EMBL" id="CAB0001449.1"/>
    </source>
</evidence>
<dbReference type="EMBL" id="CADCXU010010832">
    <property type="protein sequence ID" value="CAB0001449.1"/>
    <property type="molecule type" value="Genomic_DNA"/>
</dbReference>
<name>A0A6H5GHZ5_9HEMI</name>
<gene>
    <name evidence="1" type="ORF">NTEN_LOCUS7236</name>
</gene>
<dbReference type="AlphaFoldDB" id="A0A6H5GHZ5"/>
<accession>A0A6H5GHZ5</accession>
<keyword evidence="2" id="KW-1185">Reference proteome</keyword>
<sequence length="140" mass="16342">MKHQKNKDAPNFFGYASVFRAAPELSEDAMLLSKDALETQNLEVRESPMKILGDELLQSMENLQRFQSCLEMIWSRSKKFWIFHEESSQEAEDLANMASKGWRCSEVLWICFTFSELLLISKKMLWCSPETSLSLKTWMC</sequence>
<organism evidence="1 2">
    <name type="scientific">Nesidiocoris tenuis</name>
    <dbReference type="NCBI Taxonomy" id="355587"/>
    <lineage>
        <taxon>Eukaryota</taxon>
        <taxon>Metazoa</taxon>
        <taxon>Ecdysozoa</taxon>
        <taxon>Arthropoda</taxon>
        <taxon>Hexapoda</taxon>
        <taxon>Insecta</taxon>
        <taxon>Pterygota</taxon>
        <taxon>Neoptera</taxon>
        <taxon>Paraneoptera</taxon>
        <taxon>Hemiptera</taxon>
        <taxon>Heteroptera</taxon>
        <taxon>Panheteroptera</taxon>
        <taxon>Cimicomorpha</taxon>
        <taxon>Miridae</taxon>
        <taxon>Dicyphina</taxon>
        <taxon>Nesidiocoris</taxon>
    </lineage>
</organism>
<reference evidence="1 2" key="1">
    <citation type="submission" date="2020-02" db="EMBL/GenBank/DDBJ databases">
        <authorList>
            <person name="Ferguson B K."/>
        </authorList>
    </citation>
    <scope>NUCLEOTIDE SEQUENCE [LARGE SCALE GENOMIC DNA]</scope>
</reference>
<dbReference type="Proteomes" id="UP000479000">
    <property type="component" value="Unassembled WGS sequence"/>
</dbReference>
<proteinExistence type="predicted"/>
<protein>
    <submittedName>
        <fullName evidence="1">Uncharacterized protein</fullName>
    </submittedName>
</protein>
<feature type="non-terminal residue" evidence="1">
    <location>
        <position position="140"/>
    </location>
</feature>